<sequence length="147" mass="16379">MNGILGESGSIGHRVISDIYKCELKTNAVGVTPDAHDVIQIRYQRSETTLYYQCRTNQSLLRYSSRKKRLPKTNGGVAVCFDVCASFVFMQSRAVASRSKASCLGLALRNARWFESSWGKKISHEISASVLDRCPPSIAMHLGSYDR</sequence>
<gene>
    <name evidence="1" type="ORF">ANN_07683</name>
</gene>
<comment type="caution">
    <text evidence="1">The sequence shown here is derived from an EMBL/GenBank/DDBJ whole genome shotgun (WGS) entry which is preliminary data.</text>
</comment>
<name>A0ABQ8SZE1_PERAM</name>
<accession>A0ABQ8SZE1</accession>
<evidence type="ECO:0000313" key="2">
    <source>
        <dbReference type="Proteomes" id="UP001148838"/>
    </source>
</evidence>
<dbReference type="EMBL" id="JAJSOF020000017">
    <property type="protein sequence ID" value="KAJ4439559.1"/>
    <property type="molecule type" value="Genomic_DNA"/>
</dbReference>
<protein>
    <submittedName>
        <fullName evidence="1">Uncharacterized protein</fullName>
    </submittedName>
</protein>
<organism evidence="1 2">
    <name type="scientific">Periplaneta americana</name>
    <name type="common">American cockroach</name>
    <name type="synonym">Blatta americana</name>
    <dbReference type="NCBI Taxonomy" id="6978"/>
    <lineage>
        <taxon>Eukaryota</taxon>
        <taxon>Metazoa</taxon>
        <taxon>Ecdysozoa</taxon>
        <taxon>Arthropoda</taxon>
        <taxon>Hexapoda</taxon>
        <taxon>Insecta</taxon>
        <taxon>Pterygota</taxon>
        <taxon>Neoptera</taxon>
        <taxon>Polyneoptera</taxon>
        <taxon>Dictyoptera</taxon>
        <taxon>Blattodea</taxon>
        <taxon>Blattoidea</taxon>
        <taxon>Blattidae</taxon>
        <taxon>Blattinae</taxon>
        <taxon>Periplaneta</taxon>
    </lineage>
</organism>
<proteinExistence type="predicted"/>
<reference evidence="1 2" key="1">
    <citation type="journal article" date="2022" name="Allergy">
        <title>Genome assembly and annotation of Periplaneta americana reveal a comprehensive cockroach allergen profile.</title>
        <authorList>
            <person name="Wang L."/>
            <person name="Xiong Q."/>
            <person name="Saelim N."/>
            <person name="Wang L."/>
            <person name="Nong W."/>
            <person name="Wan A.T."/>
            <person name="Shi M."/>
            <person name="Liu X."/>
            <person name="Cao Q."/>
            <person name="Hui J.H.L."/>
            <person name="Sookrung N."/>
            <person name="Leung T.F."/>
            <person name="Tungtrongchitr A."/>
            <person name="Tsui S.K.W."/>
        </authorList>
    </citation>
    <scope>NUCLEOTIDE SEQUENCE [LARGE SCALE GENOMIC DNA]</scope>
    <source>
        <strain evidence="1">PWHHKU_190912</strain>
    </source>
</reference>
<dbReference type="Proteomes" id="UP001148838">
    <property type="component" value="Unassembled WGS sequence"/>
</dbReference>
<keyword evidence="2" id="KW-1185">Reference proteome</keyword>
<evidence type="ECO:0000313" key="1">
    <source>
        <dbReference type="EMBL" id="KAJ4439559.1"/>
    </source>
</evidence>